<evidence type="ECO:0000256" key="7">
    <source>
        <dbReference type="ARBA" id="ARBA00022989"/>
    </source>
</evidence>
<evidence type="ECO:0000313" key="13">
    <source>
        <dbReference type="Proteomes" id="UP001189429"/>
    </source>
</evidence>
<organism evidence="12 13">
    <name type="scientific">Prorocentrum cordatum</name>
    <dbReference type="NCBI Taxonomy" id="2364126"/>
    <lineage>
        <taxon>Eukaryota</taxon>
        <taxon>Sar</taxon>
        <taxon>Alveolata</taxon>
        <taxon>Dinophyceae</taxon>
        <taxon>Prorocentrales</taxon>
        <taxon>Prorocentraceae</taxon>
        <taxon>Prorocentrum</taxon>
    </lineage>
</organism>
<reference evidence="12" key="1">
    <citation type="submission" date="2023-10" db="EMBL/GenBank/DDBJ databases">
        <authorList>
            <person name="Chen Y."/>
            <person name="Shah S."/>
            <person name="Dougan E. K."/>
            <person name="Thang M."/>
            <person name="Chan C."/>
        </authorList>
    </citation>
    <scope>NUCLEOTIDE SEQUENCE [LARGE SCALE GENOMIC DNA]</scope>
</reference>
<keyword evidence="3 10" id="KW-0328">Glycosyltransferase</keyword>
<feature type="chain" id="PRO_5047358457" description="Hexosyltransferase" evidence="11">
    <location>
        <begin position="29"/>
        <end position="371"/>
    </location>
</feature>
<evidence type="ECO:0000256" key="2">
    <source>
        <dbReference type="ARBA" id="ARBA00008661"/>
    </source>
</evidence>
<dbReference type="InterPro" id="IPR002659">
    <property type="entry name" value="Glyco_trans_31"/>
</dbReference>
<keyword evidence="6" id="KW-0735">Signal-anchor</keyword>
<evidence type="ECO:0000256" key="4">
    <source>
        <dbReference type="ARBA" id="ARBA00022679"/>
    </source>
</evidence>
<evidence type="ECO:0000313" key="12">
    <source>
        <dbReference type="EMBL" id="CAK0833171.1"/>
    </source>
</evidence>
<dbReference type="EC" id="2.4.1.-" evidence="10"/>
<comment type="subcellular location">
    <subcellularLocation>
        <location evidence="1 10">Golgi apparatus membrane</location>
        <topology evidence="1 10">Single-pass type II membrane protein</topology>
    </subcellularLocation>
</comment>
<dbReference type="Pfam" id="PF01762">
    <property type="entry name" value="Galactosyl_T"/>
    <property type="match status" value="1"/>
</dbReference>
<keyword evidence="11" id="KW-0732">Signal</keyword>
<dbReference type="PROSITE" id="PS51257">
    <property type="entry name" value="PROKAR_LIPOPROTEIN"/>
    <property type="match status" value="1"/>
</dbReference>
<evidence type="ECO:0000256" key="5">
    <source>
        <dbReference type="ARBA" id="ARBA00022692"/>
    </source>
</evidence>
<accession>A0ABN9SMW2</accession>
<dbReference type="EMBL" id="CAUYUJ010012058">
    <property type="protein sequence ID" value="CAK0833171.1"/>
    <property type="molecule type" value="Genomic_DNA"/>
</dbReference>
<dbReference type="PANTHER" id="PTHR11214">
    <property type="entry name" value="BETA-1,3-N-ACETYLGLUCOSAMINYLTRANSFERASE"/>
    <property type="match status" value="1"/>
</dbReference>
<keyword evidence="7" id="KW-1133">Transmembrane helix</keyword>
<feature type="non-terminal residue" evidence="12">
    <location>
        <position position="371"/>
    </location>
</feature>
<evidence type="ECO:0000256" key="6">
    <source>
        <dbReference type="ARBA" id="ARBA00022968"/>
    </source>
</evidence>
<evidence type="ECO:0000256" key="11">
    <source>
        <dbReference type="SAM" id="SignalP"/>
    </source>
</evidence>
<keyword evidence="5" id="KW-0812">Transmembrane</keyword>
<dbReference type="Gene3D" id="3.90.550.50">
    <property type="match status" value="1"/>
</dbReference>
<proteinExistence type="inferred from homology"/>
<dbReference type="PANTHER" id="PTHR11214:SF351">
    <property type="entry name" value="BETA-1,3-GALACTOSYLTRANSFERASE PVG3"/>
    <property type="match status" value="1"/>
</dbReference>
<sequence length="371" mass="41127">MARGRRAPALGGWAAAALAACGAGRAGAADGVGRSLLIGVMSTLPDRERRTAMRETWVGEARRLRPSLVAVRFVLGRPGSAAQRGEIEQENATHGDLVVLPCVENQHRGKTPLWIQHARDNFAQEFGYVAKMDQDAYVWPTELADHLMFFAETKFYAGVAVDIYLTQLGSDRFAFVNGGFVVLSMDLAAEVADFVRGIQPTSDGFLQHRLLVGNEDVSLGRLFKRHWEEGTLNMNAGAFNWSSTSPAGQGTGASSEFAAGDPRFLLRACPWRHSKELKYPSGYLRQWENRHVKGCRCNCPEEYSPEEADAARRAFEARRGRFRTVEELDAWREGEKAKQRAQNQREKERLAAAGREGFGWRARAAAGRARS</sequence>
<dbReference type="Proteomes" id="UP001189429">
    <property type="component" value="Unassembled WGS sequence"/>
</dbReference>
<feature type="signal peptide" evidence="11">
    <location>
        <begin position="1"/>
        <end position="28"/>
    </location>
</feature>
<evidence type="ECO:0000256" key="9">
    <source>
        <dbReference type="ARBA" id="ARBA00023136"/>
    </source>
</evidence>
<gene>
    <name evidence="12" type="ORF">PCOR1329_LOCUS30952</name>
</gene>
<keyword evidence="13" id="KW-1185">Reference proteome</keyword>
<keyword evidence="4" id="KW-0808">Transferase</keyword>
<evidence type="ECO:0000256" key="10">
    <source>
        <dbReference type="RuleBase" id="RU363063"/>
    </source>
</evidence>
<evidence type="ECO:0000256" key="3">
    <source>
        <dbReference type="ARBA" id="ARBA00022676"/>
    </source>
</evidence>
<comment type="similarity">
    <text evidence="2 10">Belongs to the glycosyltransferase 31 family.</text>
</comment>
<evidence type="ECO:0000256" key="8">
    <source>
        <dbReference type="ARBA" id="ARBA00023034"/>
    </source>
</evidence>
<evidence type="ECO:0000256" key="1">
    <source>
        <dbReference type="ARBA" id="ARBA00004323"/>
    </source>
</evidence>
<comment type="caution">
    <text evidence="12">The sequence shown here is derived from an EMBL/GenBank/DDBJ whole genome shotgun (WGS) entry which is preliminary data.</text>
</comment>
<keyword evidence="8 10" id="KW-0333">Golgi apparatus</keyword>
<protein>
    <recommendedName>
        <fullName evidence="10">Hexosyltransferase</fullName>
        <ecNumber evidence="10">2.4.1.-</ecNumber>
    </recommendedName>
</protein>
<keyword evidence="9" id="KW-0472">Membrane</keyword>
<name>A0ABN9SMW2_9DINO</name>